<evidence type="ECO:0000313" key="2">
    <source>
        <dbReference type="Proteomes" id="UP000549913"/>
    </source>
</evidence>
<dbReference type="Proteomes" id="UP000549913">
    <property type="component" value="Unassembled WGS sequence"/>
</dbReference>
<evidence type="ECO:0000313" key="1">
    <source>
        <dbReference type="EMBL" id="NYD69050.1"/>
    </source>
</evidence>
<gene>
    <name evidence="1" type="ORF">BJ984_000208</name>
</gene>
<reference evidence="1 2" key="1">
    <citation type="submission" date="2020-07" db="EMBL/GenBank/DDBJ databases">
        <title>Sequencing the genomes of 1000 actinobacteria strains.</title>
        <authorList>
            <person name="Klenk H.-P."/>
        </authorList>
    </citation>
    <scope>NUCLEOTIDE SEQUENCE [LARGE SCALE GENOMIC DNA]</scope>
    <source>
        <strain evidence="1 2">DSM 26474</strain>
    </source>
</reference>
<dbReference type="AlphaFoldDB" id="A0A852SIE9"/>
<accession>A0A852SIE9</accession>
<organism evidence="1 2">
    <name type="scientific">Herbiconiux flava</name>
    <dbReference type="NCBI Taxonomy" id="881268"/>
    <lineage>
        <taxon>Bacteria</taxon>
        <taxon>Bacillati</taxon>
        <taxon>Actinomycetota</taxon>
        <taxon>Actinomycetes</taxon>
        <taxon>Micrococcales</taxon>
        <taxon>Microbacteriaceae</taxon>
        <taxon>Herbiconiux</taxon>
    </lineage>
</organism>
<name>A0A852SIE9_9MICO</name>
<comment type="caution">
    <text evidence="1">The sequence shown here is derived from an EMBL/GenBank/DDBJ whole genome shotgun (WGS) entry which is preliminary data.</text>
</comment>
<proteinExistence type="predicted"/>
<protein>
    <submittedName>
        <fullName evidence="1">Uncharacterized protein (DUF952 family)</fullName>
    </submittedName>
</protein>
<sequence>MTRIAHIAIHDDWVAARRLGEYEVSTRGVPLADTGFIQAVALDRVGEVLRGYDDSRFAVLIVVLEPGELETAGVTVRASGDPGSFHIDGALPTETAAVVAVVPVDRRDGALVPPDLSSFA</sequence>
<dbReference type="RefSeq" id="WP_179546451.1">
    <property type="nucleotide sequence ID" value="NZ_BSEW01000001.1"/>
</dbReference>
<dbReference type="Gene3D" id="3.20.170.20">
    <property type="entry name" value="Protein of unknown function DUF952"/>
    <property type="match status" value="1"/>
</dbReference>
<keyword evidence="2" id="KW-1185">Reference proteome</keyword>
<dbReference type="EMBL" id="JACCBM010000001">
    <property type="protein sequence ID" value="NYD69050.1"/>
    <property type="molecule type" value="Genomic_DNA"/>
</dbReference>